<gene>
    <name evidence="9" type="ORF">DIABBA_LOCUS11379</name>
</gene>
<keyword evidence="4 8" id="KW-0812">Transmembrane</keyword>
<keyword evidence="5" id="KW-0532">Neurotransmitter transport</keyword>
<name>A0A9N9T4I8_DIABA</name>
<evidence type="ECO:0000256" key="6">
    <source>
        <dbReference type="ARBA" id="ARBA00022989"/>
    </source>
</evidence>
<proteinExistence type="inferred from homology"/>
<feature type="transmembrane region" description="Helical" evidence="8">
    <location>
        <begin position="366"/>
        <end position="384"/>
    </location>
</feature>
<keyword evidence="10" id="KW-1185">Reference proteome</keyword>
<evidence type="ECO:0000256" key="5">
    <source>
        <dbReference type="ARBA" id="ARBA00022775"/>
    </source>
</evidence>
<evidence type="ECO:0000256" key="4">
    <source>
        <dbReference type="ARBA" id="ARBA00022692"/>
    </source>
</evidence>
<evidence type="ECO:0000256" key="8">
    <source>
        <dbReference type="SAM" id="Phobius"/>
    </source>
</evidence>
<evidence type="ECO:0000256" key="2">
    <source>
        <dbReference type="ARBA" id="ARBA00006829"/>
    </source>
</evidence>
<dbReference type="PRINTS" id="PR01035">
    <property type="entry name" value="TCRTETA"/>
</dbReference>
<dbReference type="EMBL" id="OU898282">
    <property type="protein sequence ID" value="CAG9838490.1"/>
    <property type="molecule type" value="Genomic_DNA"/>
</dbReference>
<dbReference type="InterPro" id="IPR011701">
    <property type="entry name" value="MFS"/>
</dbReference>
<comment type="similarity">
    <text evidence="2">Belongs to the major facilitator superfamily. Vesicular transporter family.</text>
</comment>
<feature type="transmembrane region" description="Helical" evidence="8">
    <location>
        <begin position="128"/>
        <end position="149"/>
    </location>
</feature>
<reference evidence="9" key="1">
    <citation type="submission" date="2022-01" db="EMBL/GenBank/DDBJ databases">
        <authorList>
            <person name="King R."/>
        </authorList>
    </citation>
    <scope>NUCLEOTIDE SEQUENCE</scope>
</reference>
<dbReference type="GO" id="GO:0016020">
    <property type="term" value="C:membrane"/>
    <property type="evidence" value="ECO:0007669"/>
    <property type="project" value="UniProtKB-SubCell"/>
</dbReference>
<feature type="transmembrane region" description="Helical" evidence="8">
    <location>
        <begin position="156"/>
        <end position="177"/>
    </location>
</feature>
<dbReference type="OrthoDB" id="10262656at2759"/>
<dbReference type="Gene3D" id="1.20.1250.20">
    <property type="entry name" value="MFS general substrate transporter like domains"/>
    <property type="match status" value="1"/>
</dbReference>
<keyword evidence="7 8" id="KW-0472">Membrane</keyword>
<dbReference type="GO" id="GO:0022857">
    <property type="term" value="F:transmembrane transporter activity"/>
    <property type="evidence" value="ECO:0007669"/>
    <property type="project" value="InterPro"/>
</dbReference>
<accession>A0A9N9T4I8</accession>
<evidence type="ECO:0000313" key="10">
    <source>
        <dbReference type="Proteomes" id="UP001153709"/>
    </source>
</evidence>
<comment type="subcellular location">
    <subcellularLocation>
        <location evidence="1">Membrane</location>
        <topology evidence="1">Multi-pass membrane protein</topology>
    </subcellularLocation>
</comment>
<dbReference type="AlphaFoldDB" id="A0A9N9T4I8"/>
<dbReference type="PANTHER" id="PTHR23506:SF23">
    <property type="entry name" value="GH10249P"/>
    <property type="match status" value="1"/>
</dbReference>
<keyword evidence="6 8" id="KW-1133">Transmembrane helix</keyword>
<sequence>MESGDDIFKLQLITLFDSLSFGLIYAFLPPYMIVLGGDNVTCGILAVTTLLAQLLSGDIVRDLVNFQGRKAALYSILNIAGVCHSLLFVTNSYWFTIFARCIFASTNQTSSILKTMILKRTPADDTQFQLMTFHIITSAGYLIGPIVAGCLFDVSFAIPCFLAAFLTILSIGILTFVKDIDDGPVEGSDIAVFQRAAQTVKGSVAEFNNSNYETNWDVMAIKYCFSASTSIFFSKFTQILKHNYEADSVAIGYTTSYMNALMFIGIYCSERLKKKLTNIPPNLLLNYSFAVLLISSLLACYSPAYVFYALLCIPVVLSRTLIFDLWEDILTERNNNDLKKTNESISVSAGLTVPIMFGVVCNQIGHHAVVLFSVLPLVASLVIINRQMSSKITKIE</sequence>
<evidence type="ECO:0000256" key="1">
    <source>
        <dbReference type="ARBA" id="ARBA00004141"/>
    </source>
</evidence>
<evidence type="ECO:0000256" key="3">
    <source>
        <dbReference type="ARBA" id="ARBA00022448"/>
    </source>
</evidence>
<dbReference type="Proteomes" id="UP001153709">
    <property type="component" value="Chromosome 7"/>
</dbReference>
<evidence type="ECO:0000313" key="9">
    <source>
        <dbReference type="EMBL" id="CAG9838490.1"/>
    </source>
</evidence>
<feature type="transmembrane region" description="Helical" evidence="8">
    <location>
        <begin position="40"/>
        <end position="60"/>
    </location>
</feature>
<keyword evidence="3" id="KW-0813">Transport</keyword>
<dbReference type="SUPFAM" id="SSF103473">
    <property type="entry name" value="MFS general substrate transporter"/>
    <property type="match status" value="1"/>
</dbReference>
<feature type="transmembrane region" description="Helical" evidence="8">
    <location>
        <begin position="250"/>
        <end position="269"/>
    </location>
</feature>
<dbReference type="InterPro" id="IPR036259">
    <property type="entry name" value="MFS_trans_sf"/>
</dbReference>
<protein>
    <submittedName>
        <fullName evidence="9">Uncharacterized protein</fullName>
    </submittedName>
</protein>
<dbReference type="InterPro" id="IPR001958">
    <property type="entry name" value="Tet-R_TetA/multi-R_MdtG-like"/>
</dbReference>
<feature type="transmembrane region" description="Helical" evidence="8">
    <location>
        <begin position="72"/>
        <end position="95"/>
    </location>
</feature>
<dbReference type="InterPro" id="IPR050930">
    <property type="entry name" value="MFS_Vesicular_Transporter"/>
</dbReference>
<organism evidence="9 10">
    <name type="scientific">Diabrotica balteata</name>
    <name type="common">Banded cucumber beetle</name>
    <dbReference type="NCBI Taxonomy" id="107213"/>
    <lineage>
        <taxon>Eukaryota</taxon>
        <taxon>Metazoa</taxon>
        <taxon>Ecdysozoa</taxon>
        <taxon>Arthropoda</taxon>
        <taxon>Hexapoda</taxon>
        <taxon>Insecta</taxon>
        <taxon>Pterygota</taxon>
        <taxon>Neoptera</taxon>
        <taxon>Endopterygota</taxon>
        <taxon>Coleoptera</taxon>
        <taxon>Polyphaga</taxon>
        <taxon>Cucujiformia</taxon>
        <taxon>Chrysomeloidea</taxon>
        <taxon>Chrysomelidae</taxon>
        <taxon>Galerucinae</taxon>
        <taxon>Diabroticina</taxon>
        <taxon>Diabroticites</taxon>
        <taxon>Diabrotica</taxon>
    </lineage>
</organism>
<dbReference type="PANTHER" id="PTHR23506">
    <property type="entry name" value="GH10249P"/>
    <property type="match status" value="1"/>
</dbReference>
<evidence type="ECO:0000256" key="7">
    <source>
        <dbReference type="ARBA" id="ARBA00023136"/>
    </source>
</evidence>
<dbReference type="Pfam" id="PF07690">
    <property type="entry name" value="MFS_1"/>
    <property type="match status" value="1"/>
</dbReference>
<feature type="transmembrane region" description="Helical" evidence="8">
    <location>
        <begin position="12"/>
        <end position="34"/>
    </location>
</feature>